<keyword evidence="4" id="KW-1003">Cell membrane</keyword>
<dbReference type="Pfam" id="PF00005">
    <property type="entry name" value="ABC_tran"/>
    <property type="match status" value="2"/>
</dbReference>
<name>A0A9D1SM75_9FIRM</name>
<evidence type="ECO:0000256" key="7">
    <source>
        <dbReference type="ARBA" id="ARBA00022967"/>
    </source>
</evidence>
<dbReference type="AlphaFoldDB" id="A0A9D1SM75"/>
<reference evidence="10" key="1">
    <citation type="submission" date="2020-10" db="EMBL/GenBank/DDBJ databases">
        <authorList>
            <person name="Gilroy R."/>
        </authorList>
    </citation>
    <scope>NUCLEOTIDE SEQUENCE</scope>
    <source>
        <strain evidence="10">CHK160-1198</strain>
    </source>
</reference>
<accession>A0A9D1SM75</accession>
<dbReference type="EMBL" id="DVNI01000120">
    <property type="protein sequence ID" value="HIU64778.1"/>
    <property type="molecule type" value="Genomic_DNA"/>
</dbReference>
<dbReference type="Gene3D" id="3.40.50.300">
    <property type="entry name" value="P-loop containing nucleotide triphosphate hydrolases"/>
    <property type="match status" value="2"/>
</dbReference>
<dbReference type="InterPro" id="IPR017871">
    <property type="entry name" value="ABC_transporter-like_CS"/>
</dbReference>
<sequence>MLKINQVSYCYLGRVENTLQDISLVLEHGEMLLLAGKSGCGKSTLLKAISGVLKDGQHGTILINGQDISQMPLEDIGFLVGTVYQSPEDQLFAMTVEDEVGFALENRGVSAQEIREAVADTLHKVGLKGFEKTSIHCLSGGQKQRLAVASVLITKPKILILDEPVSQMNPQGVKDFMEMLCELNKNDKITIIIAEHRVNELAGYFARLAIMSEGRIVYDGPIEGAWQQVSQYQFKGLREPQTIKLGRALRLSVLNYKTEKAVQIIKNECKIFTTPKASKLQSSKGELLLSCSDLAYQYRGAQKATITDISLQLYAGEIVALMGANGAGKSTLLNILAGLTKPTKGSLELKRMANGKQGQFAGYLRQEPDLMLLADTVWEELVWQNKTVDSLYIEDLLEKMNLTKYRNDFPLALSKGQRLRTVLGALLARKPFLLILDEPTAGQDQESLEEIKKLVSFFAQAGGCVLFCTHDIELAAELADRVLLMQAGKLLSDQATSEVLIDKETLSLSGLAEPPMLKVSEQLGLQPCIKVEEVLAYVDASTVGR</sequence>
<keyword evidence="8" id="KW-0472">Membrane</keyword>
<dbReference type="CDD" id="cd03225">
    <property type="entry name" value="ABC_cobalt_CbiO_domain1"/>
    <property type="match status" value="2"/>
</dbReference>
<evidence type="ECO:0000256" key="2">
    <source>
        <dbReference type="ARBA" id="ARBA00005417"/>
    </source>
</evidence>
<evidence type="ECO:0000256" key="3">
    <source>
        <dbReference type="ARBA" id="ARBA00022448"/>
    </source>
</evidence>
<evidence type="ECO:0000256" key="8">
    <source>
        <dbReference type="ARBA" id="ARBA00023136"/>
    </source>
</evidence>
<dbReference type="Proteomes" id="UP000824099">
    <property type="component" value="Unassembled WGS sequence"/>
</dbReference>
<dbReference type="InterPro" id="IPR015856">
    <property type="entry name" value="ABC_transpr_CbiO/EcfA_su"/>
</dbReference>
<comment type="caution">
    <text evidence="10">The sequence shown here is derived from an EMBL/GenBank/DDBJ whole genome shotgun (WGS) entry which is preliminary data.</text>
</comment>
<evidence type="ECO:0000256" key="5">
    <source>
        <dbReference type="ARBA" id="ARBA00022741"/>
    </source>
</evidence>
<dbReference type="SMART" id="SM00382">
    <property type="entry name" value="AAA"/>
    <property type="match status" value="2"/>
</dbReference>
<reference evidence="10" key="2">
    <citation type="journal article" date="2021" name="PeerJ">
        <title>Extensive microbial diversity within the chicken gut microbiome revealed by metagenomics and culture.</title>
        <authorList>
            <person name="Gilroy R."/>
            <person name="Ravi A."/>
            <person name="Getino M."/>
            <person name="Pursley I."/>
            <person name="Horton D.L."/>
            <person name="Alikhan N.F."/>
            <person name="Baker D."/>
            <person name="Gharbi K."/>
            <person name="Hall N."/>
            <person name="Watson M."/>
            <person name="Adriaenssens E.M."/>
            <person name="Foster-Nyarko E."/>
            <person name="Jarju S."/>
            <person name="Secka A."/>
            <person name="Antonio M."/>
            <person name="Oren A."/>
            <person name="Chaudhuri R.R."/>
            <person name="La Ragione R."/>
            <person name="Hildebrand F."/>
            <person name="Pallen M.J."/>
        </authorList>
    </citation>
    <scope>NUCLEOTIDE SEQUENCE</scope>
    <source>
        <strain evidence="10">CHK160-1198</strain>
    </source>
</reference>
<evidence type="ECO:0000259" key="9">
    <source>
        <dbReference type="PROSITE" id="PS50893"/>
    </source>
</evidence>
<dbReference type="InterPro" id="IPR003439">
    <property type="entry name" value="ABC_transporter-like_ATP-bd"/>
</dbReference>
<proteinExistence type="inferred from homology"/>
<dbReference type="InterPro" id="IPR027417">
    <property type="entry name" value="P-loop_NTPase"/>
</dbReference>
<dbReference type="SUPFAM" id="SSF52540">
    <property type="entry name" value="P-loop containing nucleoside triphosphate hydrolases"/>
    <property type="match status" value="2"/>
</dbReference>
<evidence type="ECO:0000256" key="4">
    <source>
        <dbReference type="ARBA" id="ARBA00022475"/>
    </source>
</evidence>
<gene>
    <name evidence="10" type="ORF">IAB06_07085</name>
</gene>
<dbReference type="GO" id="GO:0005524">
    <property type="term" value="F:ATP binding"/>
    <property type="evidence" value="ECO:0007669"/>
    <property type="project" value="UniProtKB-KW"/>
</dbReference>
<evidence type="ECO:0000256" key="6">
    <source>
        <dbReference type="ARBA" id="ARBA00022840"/>
    </source>
</evidence>
<feature type="domain" description="ABC transporter" evidence="9">
    <location>
        <begin position="2"/>
        <end position="238"/>
    </location>
</feature>
<protein>
    <submittedName>
        <fullName evidence="10">ATP-binding cassette domain-containing protein</fullName>
    </submittedName>
</protein>
<organism evidence="10 11">
    <name type="scientific">Candidatus Avacidaminococcus intestinavium</name>
    <dbReference type="NCBI Taxonomy" id="2840684"/>
    <lineage>
        <taxon>Bacteria</taxon>
        <taxon>Bacillati</taxon>
        <taxon>Bacillota</taxon>
        <taxon>Negativicutes</taxon>
        <taxon>Acidaminococcales</taxon>
        <taxon>Acidaminococcaceae</taxon>
        <taxon>Acidaminococcaceae incertae sedis</taxon>
        <taxon>Candidatus Avacidaminococcus</taxon>
    </lineage>
</organism>
<dbReference type="GO" id="GO:0043190">
    <property type="term" value="C:ATP-binding cassette (ABC) transporter complex"/>
    <property type="evidence" value="ECO:0007669"/>
    <property type="project" value="TreeGrafter"/>
</dbReference>
<dbReference type="GO" id="GO:0042626">
    <property type="term" value="F:ATPase-coupled transmembrane transporter activity"/>
    <property type="evidence" value="ECO:0007669"/>
    <property type="project" value="TreeGrafter"/>
</dbReference>
<comment type="subcellular location">
    <subcellularLocation>
        <location evidence="1">Cell membrane</location>
        <topology evidence="1">Peripheral membrane protein</topology>
    </subcellularLocation>
</comment>
<keyword evidence="3" id="KW-0813">Transport</keyword>
<dbReference type="PANTHER" id="PTHR43553">
    <property type="entry name" value="HEAVY METAL TRANSPORTER"/>
    <property type="match status" value="1"/>
</dbReference>
<evidence type="ECO:0000313" key="10">
    <source>
        <dbReference type="EMBL" id="HIU64778.1"/>
    </source>
</evidence>
<keyword evidence="7" id="KW-1278">Translocase</keyword>
<keyword evidence="6 10" id="KW-0067">ATP-binding</keyword>
<keyword evidence="5" id="KW-0547">Nucleotide-binding</keyword>
<evidence type="ECO:0000256" key="1">
    <source>
        <dbReference type="ARBA" id="ARBA00004202"/>
    </source>
</evidence>
<dbReference type="PROSITE" id="PS00211">
    <property type="entry name" value="ABC_TRANSPORTER_1"/>
    <property type="match status" value="1"/>
</dbReference>
<evidence type="ECO:0000313" key="11">
    <source>
        <dbReference type="Proteomes" id="UP000824099"/>
    </source>
</evidence>
<dbReference type="InterPro" id="IPR050095">
    <property type="entry name" value="ECF_ABC_transporter_ATP-bd"/>
</dbReference>
<dbReference type="InterPro" id="IPR003593">
    <property type="entry name" value="AAA+_ATPase"/>
</dbReference>
<comment type="similarity">
    <text evidence="2">Belongs to the ABC transporter superfamily.</text>
</comment>
<feature type="domain" description="ABC transporter" evidence="9">
    <location>
        <begin position="289"/>
        <end position="512"/>
    </location>
</feature>
<dbReference type="FunFam" id="3.40.50.300:FF:000224">
    <property type="entry name" value="Energy-coupling factor transporter ATP-binding protein EcfA"/>
    <property type="match status" value="1"/>
</dbReference>
<dbReference type="PROSITE" id="PS50893">
    <property type="entry name" value="ABC_TRANSPORTER_2"/>
    <property type="match status" value="2"/>
</dbReference>
<dbReference type="GO" id="GO:0016887">
    <property type="term" value="F:ATP hydrolysis activity"/>
    <property type="evidence" value="ECO:0007669"/>
    <property type="project" value="InterPro"/>
</dbReference>